<evidence type="ECO:0000313" key="9">
    <source>
        <dbReference type="EMBL" id="VUX21719.1"/>
    </source>
</evidence>
<dbReference type="PANTHER" id="PTHR30009">
    <property type="entry name" value="CYTOCHROME C-TYPE SYNTHESIS PROTEIN AND PTS TRANSMEMBRANE COMPONENT"/>
    <property type="match status" value="1"/>
</dbReference>
<proteinExistence type="predicted"/>
<dbReference type="InterPro" id="IPR001996">
    <property type="entry name" value="PTS_IIB_1"/>
</dbReference>
<evidence type="ECO:0000259" key="8">
    <source>
        <dbReference type="PROSITE" id="PS51098"/>
    </source>
</evidence>
<dbReference type="InterPro" id="IPR036878">
    <property type="entry name" value="Glu_permease_IIB"/>
</dbReference>
<evidence type="ECO:0000256" key="1">
    <source>
        <dbReference type="ARBA" id="ARBA00022448"/>
    </source>
</evidence>
<keyword evidence="2" id="KW-0762">Sugar transport</keyword>
<feature type="domain" description="PTS EIIB type-1" evidence="8">
    <location>
        <begin position="67"/>
        <end position="143"/>
    </location>
</feature>
<evidence type="ECO:0000256" key="3">
    <source>
        <dbReference type="ARBA" id="ARBA00022679"/>
    </source>
</evidence>
<dbReference type="InterPro" id="IPR018113">
    <property type="entry name" value="PTrfase_EIIB_Cys"/>
</dbReference>
<keyword evidence="3" id="KW-0808">Transferase</keyword>
<dbReference type="Pfam" id="PF00367">
    <property type="entry name" value="PTS_EIIB"/>
    <property type="match status" value="1"/>
</dbReference>
<keyword evidence="10" id="KW-1185">Reference proteome</keyword>
<keyword evidence="5" id="KW-0418">Kinase</keyword>
<protein>
    <submittedName>
        <fullName evidence="9">PTS system N-acetylglucosamine-specific EIICBA component</fullName>
    </submittedName>
</protein>
<keyword evidence="4" id="KW-0598">Phosphotransferase system</keyword>
<keyword evidence="7" id="KW-1133">Transmembrane helix</keyword>
<feature type="transmembrane region" description="Helical" evidence="7">
    <location>
        <begin position="7"/>
        <end position="25"/>
    </location>
</feature>
<evidence type="ECO:0000256" key="5">
    <source>
        <dbReference type="ARBA" id="ARBA00022777"/>
    </source>
</evidence>
<keyword evidence="7" id="KW-0472">Membrane</keyword>
<evidence type="ECO:0000256" key="7">
    <source>
        <dbReference type="SAM" id="Phobius"/>
    </source>
</evidence>
<dbReference type="GO" id="GO:0008982">
    <property type="term" value="F:protein-N(PI)-phosphohistidine-sugar phosphotransferase activity"/>
    <property type="evidence" value="ECO:0007669"/>
    <property type="project" value="InterPro"/>
</dbReference>
<dbReference type="InterPro" id="IPR050429">
    <property type="entry name" value="PTS_Glucose_EIICBA"/>
</dbReference>
<feature type="active site" description="Phosphocysteine intermediate; for EIIB activity" evidence="6">
    <location>
        <position position="89"/>
    </location>
</feature>
<dbReference type="EMBL" id="CABHMY010000177">
    <property type="protein sequence ID" value="VUX21719.1"/>
    <property type="molecule type" value="Genomic_DNA"/>
</dbReference>
<reference evidence="9 10" key="1">
    <citation type="submission" date="2019-07" db="EMBL/GenBank/DDBJ databases">
        <authorList>
            <person name="Hibberd C M."/>
            <person name="Gehrig L. J."/>
            <person name="Chang H.-W."/>
            <person name="Venkatesh S."/>
        </authorList>
    </citation>
    <scope>NUCLEOTIDE SEQUENCE [LARGE SCALE GENOMIC DNA]</scope>
    <source>
        <strain evidence="9">Faecalibacterium_prausnitzii_JG_BgPS064</strain>
    </source>
</reference>
<dbReference type="GO" id="GO:0090563">
    <property type="term" value="F:protein-phosphocysteine-sugar phosphotransferase activity"/>
    <property type="evidence" value="ECO:0007669"/>
    <property type="project" value="TreeGrafter"/>
</dbReference>
<sequence>MFLGMDIYSWIAAIVIALIVTFLPITLPFKIVLAMVAMACFYFGRKYYHNHKNGGAETPSMSSAESEALATGILKALGGKDNIVKVDYCATRLRFEVHSYASVDEAAAKAAGAEGVIRPAKNACQVVIKGDVQAVYDALRKQL</sequence>
<evidence type="ECO:0000256" key="6">
    <source>
        <dbReference type="PROSITE-ProRule" id="PRU00421"/>
    </source>
</evidence>
<keyword evidence="1" id="KW-0813">Transport</keyword>
<dbReference type="Gene3D" id="3.30.1360.60">
    <property type="entry name" value="Glucose permease domain IIB"/>
    <property type="match status" value="1"/>
</dbReference>
<dbReference type="GO" id="GO:0016301">
    <property type="term" value="F:kinase activity"/>
    <property type="evidence" value="ECO:0007669"/>
    <property type="project" value="UniProtKB-KW"/>
</dbReference>
<dbReference type="GO" id="GO:0009401">
    <property type="term" value="P:phosphoenolpyruvate-dependent sugar phosphotransferase system"/>
    <property type="evidence" value="ECO:0007669"/>
    <property type="project" value="UniProtKB-KW"/>
</dbReference>
<keyword evidence="7" id="KW-0812">Transmembrane</keyword>
<evidence type="ECO:0000313" key="10">
    <source>
        <dbReference type="Proteomes" id="UP000406184"/>
    </source>
</evidence>
<name>A0A564UQL5_9FIRM</name>
<dbReference type="PROSITE" id="PS51098">
    <property type="entry name" value="PTS_EIIB_TYPE_1"/>
    <property type="match status" value="1"/>
</dbReference>
<dbReference type="SUPFAM" id="SSF55604">
    <property type="entry name" value="Glucose permease domain IIB"/>
    <property type="match status" value="1"/>
</dbReference>
<dbReference type="AlphaFoldDB" id="A0A564UQL5"/>
<dbReference type="NCBIfam" id="TIGR00826">
    <property type="entry name" value="EIIB_glc"/>
    <property type="match status" value="1"/>
</dbReference>
<dbReference type="PANTHER" id="PTHR30009:SF4">
    <property type="entry name" value="PTS SYSTEM N-ACETYLGLUCOSAMINE-SPECIFIC EIICBA COMPONENT"/>
    <property type="match status" value="1"/>
</dbReference>
<gene>
    <name evidence="9" type="primary">nagE</name>
    <name evidence="9" type="ORF">FPPS064S07_01742</name>
</gene>
<dbReference type="GO" id="GO:0005886">
    <property type="term" value="C:plasma membrane"/>
    <property type="evidence" value="ECO:0007669"/>
    <property type="project" value="TreeGrafter"/>
</dbReference>
<dbReference type="GO" id="GO:0015764">
    <property type="term" value="P:N-acetylglucosamine transport"/>
    <property type="evidence" value="ECO:0007669"/>
    <property type="project" value="TreeGrafter"/>
</dbReference>
<evidence type="ECO:0000256" key="2">
    <source>
        <dbReference type="ARBA" id="ARBA00022597"/>
    </source>
</evidence>
<organism evidence="9 10">
    <name type="scientific">Faecalibacterium prausnitzii</name>
    <dbReference type="NCBI Taxonomy" id="853"/>
    <lineage>
        <taxon>Bacteria</taxon>
        <taxon>Bacillati</taxon>
        <taxon>Bacillota</taxon>
        <taxon>Clostridia</taxon>
        <taxon>Eubacteriales</taxon>
        <taxon>Oscillospiraceae</taxon>
        <taxon>Faecalibacterium</taxon>
    </lineage>
</organism>
<accession>A0A564UQL5</accession>
<dbReference type="Proteomes" id="UP000406184">
    <property type="component" value="Unassembled WGS sequence"/>
</dbReference>
<dbReference type="RefSeq" id="WP_243120187.1">
    <property type="nucleotide sequence ID" value="NZ_CABHMY010000177.1"/>
</dbReference>
<evidence type="ECO:0000256" key="4">
    <source>
        <dbReference type="ARBA" id="ARBA00022683"/>
    </source>
</evidence>